<sequence>MSYQQNSHVPAQDAGNAPSMMKLIRADQLMALRKTVLLSMPVNMLLGLISTFVAWRADKLPIALLWLACSGVVNVLRILACRIPVERLAALLPWLGQGQQPDPQVDPATELNLRLHWMLALLSGIVWAGVPLLCEGYTTPETLFYLTCVCGITAGAVTHGFAFARIPICFITPPLLSIIGCLAGIQTDSTRLALAAAVLLYLAALIRGSKVSEGLVSHASALKNQATAANQALELAHQDLHRFAQRMQYQAEHDLLTGLLGRAGFMEVAPRMVARQEHALCMMFLDLDGFKVINDAYGHEAGDQVLIEVARRLHDCIPAEATLARLGGDEFVVLYALAPKAELPEHLARRLIDAVRQPFARLAHRHIGLSLGITVTRSEDINEMLVCSDAAMYEAKRRGRNQFCLFNDSLNAHLQMKRDVERDLAHALTQRQLEVWFQPIVHHDGRTLDGFEALLRWHHPRHGDIAAPELIEIAALAGLSEELLRFIIGEVAEMIRSLQASARSDLRVSMNISPREMERLCIEELVIATLKTYRVPAQMLEIEITEETALDLQAATQTLVSLSMQGVSIAIDDFGVGYSSLGFLRQMRVSRVKIDRSFVTGLAGQTENQALVAAMLQLSGSLGFQVVAEGVESEQDLHTLQAMGCHAMQGYYFSPPMPARQACEMVKAQGRS</sequence>
<dbReference type="NCBIfam" id="TIGR00254">
    <property type="entry name" value="GGDEF"/>
    <property type="match status" value="1"/>
</dbReference>
<dbReference type="SUPFAM" id="SSF141868">
    <property type="entry name" value="EAL domain-like"/>
    <property type="match status" value="1"/>
</dbReference>
<protein>
    <submittedName>
        <fullName evidence="4">Bifunctional diguanylate cyclase/phosphodiesterase</fullName>
    </submittedName>
</protein>
<dbReference type="Gene3D" id="3.20.20.450">
    <property type="entry name" value="EAL domain"/>
    <property type="match status" value="1"/>
</dbReference>
<dbReference type="InterPro" id="IPR043128">
    <property type="entry name" value="Rev_trsase/Diguanyl_cyclase"/>
</dbReference>
<name>A0A6M3ZJT4_9BURK</name>
<dbReference type="Gene3D" id="3.30.70.270">
    <property type="match status" value="1"/>
</dbReference>
<evidence type="ECO:0000259" key="2">
    <source>
        <dbReference type="PROSITE" id="PS50883"/>
    </source>
</evidence>
<evidence type="ECO:0000313" key="4">
    <source>
        <dbReference type="EMBL" id="QJP98943.1"/>
    </source>
</evidence>
<feature type="transmembrane region" description="Helical" evidence="1">
    <location>
        <begin position="36"/>
        <end position="55"/>
    </location>
</feature>
<evidence type="ECO:0000259" key="3">
    <source>
        <dbReference type="PROSITE" id="PS50887"/>
    </source>
</evidence>
<evidence type="ECO:0000313" key="5">
    <source>
        <dbReference type="Proteomes" id="UP000501648"/>
    </source>
</evidence>
<feature type="transmembrane region" description="Helical" evidence="1">
    <location>
        <begin position="168"/>
        <end position="185"/>
    </location>
</feature>
<dbReference type="InterPro" id="IPR001633">
    <property type="entry name" value="EAL_dom"/>
</dbReference>
<dbReference type="InterPro" id="IPR050706">
    <property type="entry name" value="Cyclic-di-GMP_PDE-like"/>
</dbReference>
<reference evidence="4 5" key="1">
    <citation type="journal article" date="2012" name="J. Bacteriol.">
        <title>Genome sequence of the pathogenic Herbaspirillum seropedicae strain Os34, isolated from rice roots.</title>
        <authorList>
            <person name="Ye W."/>
            <person name="Ye S."/>
            <person name="Liu J."/>
            <person name="Chang S."/>
            <person name="Chen M."/>
            <person name="Zhu B."/>
            <person name="Guo L."/>
            <person name="An Q."/>
        </authorList>
    </citation>
    <scope>NUCLEOTIDE SEQUENCE [LARGE SCALE GENOMIC DNA]</scope>
    <source>
        <strain evidence="4 5">Os34</strain>
    </source>
</reference>
<dbReference type="Pfam" id="PF00990">
    <property type="entry name" value="GGDEF"/>
    <property type="match status" value="1"/>
</dbReference>
<dbReference type="Pfam" id="PF00563">
    <property type="entry name" value="EAL"/>
    <property type="match status" value="1"/>
</dbReference>
<accession>A0A6M3ZJT4</accession>
<dbReference type="GO" id="GO:0071111">
    <property type="term" value="F:cyclic-guanylate-specific phosphodiesterase activity"/>
    <property type="evidence" value="ECO:0007669"/>
    <property type="project" value="InterPro"/>
</dbReference>
<dbReference type="PROSITE" id="PS50887">
    <property type="entry name" value="GGDEF"/>
    <property type="match status" value="1"/>
</dbReference>
<dbReference type="PANTHER" id="PTHR33121:SF70">
    <property type="entry name" value="SIGNALING PROTEIN YKOW"/>
    <property type="match status" value="1"/>
</dbReference>
<dbReference type="SMART" id="SM00267">
    <property type="entry name" value="GGDEF"/>
    <property type="match status" value="1"/>
</dbReference>
<dbReference type="InterPro" id="IPR029787">
    <property type="entry name" value="Nucleotide_cyclase"/>
</dbReference>
<keyword evidence="1" id="KW-0812">Transmembrane</keyword>
<dbReference type="CDD" id="cd01949">
    <property type="entry name" value="GGDEF"/>
    <property type="match status" value="1"/>
</dbReference>
<dbReference type="AlphaFoldDB" id="A0A6M3ZJT4"/>
<organism evidence="4 5">
    <name type="scientific">Herbaspirillum rubrisubalbicans Os34</name>
    <dbReference type="NCBI Taxonomy" id="1235827"/>
    <lineage>
        <taxon>Bacteria</taxon>
        <taxon>Pseudomonadati</taxon>
        <taxon>Pseudomonadota</taxon>
        <taxon>Betaproteobacteria</taxon>
        <taxon>Burkholderiales</taxon>
        <taxon>Oxalobacteraceae</taxon>
        <taxon>Herbaspirillum</taxon>
    </lineage>
</organism>
<keyword evidence="1" id="KW-0472">Membrane</keyword>
<proteinExistence type="predicted"/>
<dbReference type="InterPro" id="IPR035919">
    <property type="entry name" value="EAL_sf"/>
</dbReference>
<feature type="transmembrane region" description="Helical" evidence="1">
    <location>
        <begin position="192"/>
        <end position="209"/>
    </location>
</feature>
<dbReference type="SMART" id="SM00052">
    <property type="entry name" value="EAL"/>
    <property type="match status" value="1"/>
</dbReference>
<feature type="transmembrane region" description="Helical" evidence="1">
    <location>
        <begin position="62"/>
        <end position="85"/>
    </location>
</feature>
<dbReference type="PANTHER" id="PTHR33121">
    <property type="entry name" value="CYCLIC DI-GMP PHOSPHODIESTERASE PDEF"/>
    <property type="match status" value="1"/>
</dbReference>
<dbReference type="PROSITE" id="PS50883">
    <property type="entry name" value="EAL"/>
    <property type="match status" value="1"/>
</dbReference>
<dbReference type="Proteomes" id="UP000501648">
    <property type="component" value="Chromosome"/>
</dbReference>
<gene>
    <name evidence="4" type="ORF">C798_01465</name>
</gene>
<dbReference type="InterPro" id="IPR000160">
    <property type="entry name" value="GGDEF_dom"/>
</dbReference>
<feature type="domain" description="EAL" evidence="2">
    <location>
        <begin position="417"/>
        <end position="670"/>
    </location>
</feature>
<keyword evidence="1" id="KW-1133">Transmembrane helix</keyword>
<dbReference type="SUPFAM" id="SSF55073">
    <property type="entry name" value="Nucleotide cyclase"/>
    <property type="match status" value="1"/>
</dbReference>
<dbReference type="CDD" id="cd01948">
    <property type="entry name" value="EAL"/>
    <property type="match status" value="1"/>
</dbReference>
<evidence type="ECO:0000256" key="1">
    <source>
        <dbReference type="SAM" id="Phobius"/>
    </source>
</evidence>
<feature type="transmembrane region" description="Helical" evidence="1">
    <location>
        <begin position="115"/>
        <end position="134"/>
    </location>
</feature>
<dbReference type="EMBL" id="CP008956">
    <property type="protein sequence ID" value="QJP98943.1"/>
    <property type="molecule type" value="Genomic_DNA"/>
</dbReference>
<feature type="domain" description="GGDEF" evidence="3">
    <location>
        <begin position="278"/>
        <end position="408"/>
    </location>
</feature>